<dbReference type="AlphaFoldDB" id="A0A699UFX6"/>
<proteinExistence type="predicted"/>
<sequence length="105" mass="12010">DNSISNSKNELSDNEASDFDNPPFPRPSSEPPAAKFDLELDVGEKISVVMNDNDELECLDPRDKNDVSTNNEDDDYFPFIPIEILFSKLSLRTNEFRDRVELVTR</sequence>
<gene>
    <name evidence="2" type="ORF">Tci_893974</name>
</gene>
<comment type="caution">
    <text evidence="2">The sequence shown here is derived from an EMBL/GenBank/DDBJ whole genome shotgun (WGS) entry which is preliminary data.</text>
</comment>
<organism evidence="2">
    <name type="scientific">Tanacetum cinerariifolium</name>
    <name type="common">Dalmatian daisy</name>
    <name type="synonym">Chrysanthemum cinerariifolium</name>
    <dbReference type="NCBI Taxonomy" id="118510"/>
    <lineage>
        <taxon>Eukaryota</taxon>
        <taxon>Viridiplantae</taxon>
        <taxon>Streptophyta</taxon>
        <taxon>Embryophyta</taxon>
        <taxon>Tracheophyta</taxon>
        <taxon>Spermatophyta</taxon>
        <taxon>Magnoliopsida</taxon>
        <taxon>eudicotyledons</taxon>
        <taxon>Gunneridae</taxon>
        <taxon>Pentapetalae</taxon>
        <taxon>asterids</taxon>
        <taxon>campanulids</taxon>
        <taxon>Asterales</taxon>
        <taxon>Asteraceae</taxon>
        <taxon>Asteroideae</taxon>
        <taxon>Anthemideae</taxon>
        <taxon>Anthemidinae</taxon>
        <taxon>Tanacetum</taxon>
    </lineage>
</organism>
<evidence type="ECO:0008006" key="3">
    <source>
        <dbReference type="Google" id="ProtNLM"/>
    </source>
</evidence>
<reference evidence="2" key="1">
    <citation type="journal article" date="2019" name="Sci. Rep.">
        <title>Draft genome of Tanacetum cinerariifolium, the natural source of mosquito coil.</title>
        <authorList>
            <person name="Yamashiro T."/>
            <person name="Shiraishi A."/>
            <person name="Satake H."/>
            <person name="Nakayama K."/>
        </authorList>
    </citation>
    <scope>NUCLEOTIDE SEQUENCE</scope>
</reference>
<feature type="region of interest" description="Disordered" evidence="1">
    <location>
        <begin position="1"/>
        <end position="34"/>
    </location>
</feature>
<name>A0A699UFX6_TANCI</name>
<evidence type="ECO:0000313" key="2">
    <source>
        <dbReference type="EMBL" id="GFD22005.1"/>
    </source>
</evidence>
<accession>A0A699UFX6</accession>
<dbReference type="EMBL" id="BKCJ011333857">
    <property type="protein sequence ID" value="GFD22005.1"/>
    <property type="molecule type" value="Genomic_DNA"/>
</dbReference>
<evidence type="ECO:0000256" key="1">
    <source>
        <dbReference type="SAM" id="MobiDB-lite"/>
    </source>
</evidence>
<protein>
    <recommendedName>
        <fullName evidence="3">Reverse transcriptase domain-containing protein</fullName>
    </recommendedName>
</protein>
<feature type="non-terminal residue" evidence="2">
    <location>
        <position position="1"/>
    </location>
</feature>